<gene>
    <name evidence="14" type="ORF">AALP_AAs60861U000100</name>
</gene>
<dbReference type="InterPro" id="IPR009057">
    <property type="entry name" value="Homeodomain-like_sf"/>
</dbReference>
<proteinExistence type="inferred from homology"/>
<dbReference type="SUPFAM" id="SSF46689">
    <property type="entry name" value="Homeodomain-like"/>
    <property type="match status" value="1"/>
</dbReference>
<accession>A0A087G0H1</accession>
<comment type="similarity">
    <text evidence="2">Belongs to the HD-ZIP homeobox family. Class IV subfamily.</text>
</comment>
<evidence type="ECO:0000256" key="6">
    <source>
        <dbReference type="ARBA" id="ARBA00023155"/>
    </source>
</evidence>
<evidence type="ECO:0000313" key="15">
    <source>
        <dbReference type="Proteomes" id="UP000029120"/>
    </source>
</evidence>
<dbReference type="InterPro" id="IPR002913">
    <property type="entry name" value="START_lipid-bd_dom"/>
</dbReference>
<dbReference type="EMBL" id="KL979592">
    <property type="protein sequence ID" value="KFK23373.1"/>
    <property type="molecule type" value="Genomic_DNA"/>
</dbReference>
<feature type="domain" description="Homeobox" evidence="12">
    <location>
        <begin position="57"/>
        <end position="117"/>
    </location>
</feature>
<dbReference type="PROSITE" id="PS00027">
    <property type="entry name" value="HOMEOBOX_1"/>
    <property type="match status" value="1"/>
</dbReference>
<evidence type="ECO:0000256" key="4">
    <source>
        <dbReference type="ARBA" id="ARBA00023054"/>
    </source>
</evidence>
<evidence type="ECO:0000256" key="5">
    <source>
        <dbReference type="ARBA" id="ARBA00023125"/>
    </source>
</evidence>
<dbReference type="SUPFAM" id="SSF55961">
    <property type="entry name" value="Bet v1-like"/>
    <property type="match status" value="2"/>
</dbReference>
<dbReference type="CDD" id="cd00086">
    <property type="entry name" value="homeodomain"/>
    <property type="match status" value="1"/>
</dbReference>
<organism evidence="14 15">
    <name type="scientific">Arabis alpina</name>
    <name type="common">Alpine rock-cress</name>
    <dbReference type="NCBI Taxonomy" id="50452"/>
    <lineage>
        <taxon>Eukaryota</taxon>
        <taxon>Viridiplantae</taxon>
        <taxon>Streptophyta</taxon>
        <taxon>Embryophyta</taxon>
        <taxon>Tracheophyta</taxon>
        <taxon>Spermatophyta</taxon>
        <taxon>Magnoliopsida</taxon>
        <taxon>eudicotyledons</taxon>
        <taxon>Gunneridae</taxon>
        <taxon>Pentapetalae</taxon>
        <taxon>rosids</taxon>
        <taxon>malvids</taxon>
        <taxon>Brassicales</taxon>
        <taxon>Brassicaceae</taxon>
        <taxon>Arabideae</taxon>
        <taxon>Arabis</taxon>
    </lineage>
</organism>
<dbReference type="PROSITE" id="PS50848">
    <property type="entry name" value="START"/>
    <property type="match status" value="1"/>
</dbReference>
<keyword evidence="4 11" id="KW-0175">Coiled coil</keyword>
<reference evidence="15" key="1">
    <citation type="journal article" date="2015" name="Nat. Plants">
        <title>Genome expansion of Arabis alpina linked with retrotransposition and reduced symmetric DNA methylation.</title>
        <authorList>
            <person name="Willing E.M."/>
            <person name="Rawat V."/>
            <person name="Mandakova T."/>
            <person name="Maumus F."/>
            <person name="James G.V."/>
            <person name="Nordstroem K.J."/>
            <person name="Becker C."/>
            <person name="Warthmann N."/>
            <person name="Chica C."/>
            <person name="Szarzynska B."/>
            <person name="Zytnicki M."/>
            <person name="Albani M.C."/>
            <person name="Kiefer C."/>
            <person name="Bergonzi S."/>
            <person name="Castaings L."/>
            <person name="Mateos J.L."/>
            <person name="Berns M.C."/>
            <person name="Bujdoso N."/>
            <person name="Piofczyk T."/>
            <person name="de Lorenzo L."/>
            <person name="Barrero-Sicilia C."/>
            <person name="Mateos I."/>
            <person name="Piednoel M."/>
            <person name="Hagmann J."/>
            <person name="Chen-Min-Tao R."/>
            <person name="Iglesias-Fernandez R."/>
            <person name="Schuster S.C."/>
            <person name="Alonso-Blanco C."/>
            <person name="Roudier F."/>
            <person name="Carbonero P."/>
            <person name="Paz-Ares J."/>
            <person name="Davis S.J."/>
            <person name="Pecinka A."/>
            <person name="Quesneville H."/>
            <person name="Colot V."/>
            <person name="Lysak M.A."/>
            <person name="Weigel D."/>
            <person name="Coupland G."/>
            <person name="Schneeberger K."/>
        </authorList>
    </citation>
    <scope>NUCLEOTIDE SEQUENCE [LARGE SCALE GENOMIC DNA]</scope>
    <source>
        <strain evidence="15">cv. Pajares</strain>
    </source>
</reference>
<dbReference type="Pfam" id="PF01852">
    <property type="entry name" value="START"/>
    <property type="match status" value="2"/>
</dbReference>
<feature type="domain" description="START" evidence="13">
    <location>
        <begin position="206"/>
        <end position="412"/>
    </location>
</feature>
<dbReference type="InterPro" id="IPR001356">
    <property type="entry name" value="HD"/>
</dbReference>
<feature type="DNA-binding region" description="Homeobox" evidence="9">
    <location>
        <begin position="59"/>
        <end position="118"/>
    </location>
</feature>
<keyword evidence="8 9" id="KW-0539">Nucleus</keyword>
<keyword evidence="5 9" id="KW-0238">DNA-binding</keyword>
<dbReference type="Gramene" id="KFK23373">
    <property type="protein sequence ID" value="KFK23373"/>
    <property type="gene ID" value="AALP_AAs60861U000100"/>
</dbReference>
<dbReference type="GO" id="GO:0000981">
    <property type="term" value="F:DNA-binding transcription factor activity, RNA polymerase II-specific"/>
    <property type="evidence" value="ECO:0007669"/>
    <property type="project" value="InterPro"/>
</dbReference>
<evidence type="ECO:0000313" key="14">
    <source>
        <dbReference type="EMBL" id="KFK23373.1"/>
    </source>
</evidence>
<dbReference type="PANTHER" id="PTHR45654:SF44">
    <property type="entry name" value="HOMEOBOX-LEUCINE ZIPPER PROTEIN HDG4"/>
    <property type="match status" value="1"/>
</dbReference>
<evidence type="ECO:0008006" key="16">
    <source>
        <dbReference type="Google" id="ProtNLM"/>
    </source>
</evidence>
<keyword evidence="15" id="KW-1185">Reference proteome</keyword>
<dbReference type="GO" id="GO:0005634">
    <property type="term" value="C:nucleus"/>
    <property type="evidence" value="ECO:0007669"/>
    <property type="project" value="UniProtKB-SubCell"/>
</dbReference>
<keyword evidence="3" id="KW-0805">Transcription regulation</keyword>
<dbReference type="InterPro" id="IPR057993">
    <property type="entry name" value="HD-Zip_IV_C"/>
</dbReference>
<dbReference type="PANTHER" id="PTHR45654">
    <property type="entry name" value="HOMEOBOX-LEUCINE ZIPPER PROTEIN MERISTEM L1"/>
    <property type="match status" value="1"/>
</dbReference>
<protein>
    <recommendedName>
        <fullName evidence="16">Homeobox domain-containing protein</fullName>
    </recommendedName>
</protein>
<dbReference type="InterPro" id="IPR017970">
    <property type="entry name" value="Homeobox_CS"/>
</dbReference>
<keyword evidence="6 9" id="KW-0371">Homeobox</keyword>
<evidence type="ECO:0000256" key="2">
    <source>
        <dbReference type="ARBA" id="ARBA00006789"/>
    </source>
</evidence>
<dbReference type="SMART" id="SM00234">
    <property type="entry name" value="START"/>
    <property type="match status" value="1"/>
</dbReference>
<evidence type="ECO:0000256" key="1">
    <source>
        <dbReference type="ARBA" id="ARBA00004123"/>
    </source>
</evidence>
<evidence type="ECO:0000259" key="13">
    <source>
        <dbReference type="PROSITE" id="PS50848"/>
    </source>
</evidence>
<dbReference type="GO" id="GO:0003677">
    <property type="term" value="F:DNA binding"/>
    <property type="evidence" value="ECO:0007669"/>
    <property type="project" value="UniProtKB-UniRule"/>
</dbReference>
<dbReference type="AlphaFoldDB" id="A0A087G0H1"/>
<evidence type="ECO:0000256" key="9">
    <source>
        <dbReference type="PROSITE-ProRule" id="PRU00108"/>
    </source>
</evidence>
<evidence type="ECO:0000256" key="10">
    <source>
        <dbReference type="RuleBase" id="RU000682"/>
    </source>
</evidence>
<sequence length="648" mass="72707">MYEEEEEDVVIYNSDNNILGSVSSSPTRTTTLNPNVSFVTMKEEYGLIATGSDTLPPAKKKRYQRHTSSQIQEMEAFFKENPHPDDKQRTMLSEKLGLKPLKIKFWFQNKRTKIKLQQDKQENVMLREENKALKIENQNLMSDLSHLSCSSCGSSGDKLRLENYNLRLQLNMLESIASFMNPPLSLSQNTICFFPEANNNNDISIAEEDKASVMVLAVSCVQELIKMCETNEPLWNKKESLLCLNDEEYNKMFMCPLMEKDQFRREASRANGVVFMNSSTLVNSFLDADKWSELFCSIVSRAKMVQIISSGVSGASGSLILSYKYKLHWYHQEKVTFFASSTTTEQYRRKPSGCIIQDMPDGYSHVTWVEHVEVEEKHVHHEMVREYIQTGAAFGADRWLAVLQRQCERMVSLMATNVTDLGVIPSLEARKNLMRLSQRMVRLFCRNISDSYRESLSRSTKDTVIVMSKKVRDGIVLCAVTTTLLPCSHLQVFDLLRDNHHHHSQEILFNGNSIQELAHIANGSHLGNCISLLRNNLELILQETCTDNSGSLVVYSTVNPNAVQLAMNGEDLSKIPLLPLGVSIVPVNPSEGIFANSPSCLLTVGIQVLTSKASAAKLDMSTVTAISNRLSSTVNQITAALGSSGLGN</sequence>
<evidence type="ECO:0000256" key="8">
    <source>
        <dbReference type="ARBA" id="ARBA00023242"/>
    </source>
</evidence>
<evidence type="ECO:0000256" key="3">
    <source>
        <dbReference type="ARBA" id="ARBA00023015"/>
    </source>
</evidence>
<dbReference type="Gene3D" id="1.10.10.60">
    <property type="entry name" value="Homeodomain-like"/>
    <property type="match status" value="1"/>
</dbReference>
<name>A0A087G0H1_ARAAL</name>
<evidence type="ECO:0000259" key="12">
    <source>
        <dbReference type="PROSITE" id="PS50071"/>
    </source>
</evidence>
<keyword evidence="7" id="KW-0804">Transcription</keyword>
<dbReference type="InterPro" id="IPR042160">
    <property type="entry name" value="HD-Zip_IV"/>
</dbReference>
<dbReference type="Pfam" id="PF00046">
    <property type="entry name" value="Homeodomain"/>
    <property type="match status" value="1"/>
</dbReference>
<evidence type="ECO:0000256" key="7">
    <source>
        <dbReference type="ARBA" id="ARBA00023163"/>
    </source>
</evidence>
<dbReference type="OrthoDB" id="6159439at2759"/>
<dbReference type="GO" id="GO:0008289">
    <property type="term" value="F:lipid binding"/>
    <property type="evidence" value="ECO:0007669"/>
    <property type="project" value="InterPro"/>
</dbReference>
<dbReference type="Pfam" id="PF25797">
    <property type="entry name" value="PDF2_C"/>
    <property type="match status" value="1"/>
</dbReference>
<comment type="subcellular location">
    <subcellularLocation>
        <location evidence="1 9 10">Nucleus</location>
    </subcellularLocation>
</comment>
<dbReference type="PROSITE" id="PS50071">
    <property type="entry name" value="HOMEOBOX_2"/>
    <property type="match status" value="1"/>
</dbReference>
<dbReference type="Proteomes" id="UP000029120">
    <property type="component" value="Unassembled WGS sequence"/>
</dbReference>
<dbReference type="SMART" id="SM00389">
    <property type="entry name" value="HOX"/>
    <property type="match status" value="1"/>
</dbReference>
<dbReference type="FunFam" id="1.10.10.60:FF:000229">
    <property type="entry name" value="Homeobox-leucine zipper protein HDG1"/>
    <property type="match status" value="1"/>
</dbReference>
<feature type="coiled-coil region" evidence="11">
    <location>
        <begin position="109"/>
        <end position="143"/>
    </location>
</feature>
<evidence type="ECO:0000256" key="11">
    <source>
        <dbReference type="SAM" id="Coils"/>
    </source>
</evidence>